<dbReference type="PATRIC" id="fig|1227490.4.peg.1284"/>
<dbReference type="PANTHER" id="PTHR43174:SF1">
    <property type="entry name" value="UDP-N-ACETYLGLUCOSAMINE 2-EPIMERASE"/>
    <property type="match status" value="1"/>
</dbReference>
<evidence type="ECO:0000259" key="2">
    <source>
        <dbReference type="Pfam" id="PF02350"/>
    </source>
</evidence>
<accession>M0BPW8</accession>
<sequence>MGESGESVPADDSVPANGSVSADHSAPADERPHVLTVVGARPQFVKAAAVSRALQDRIDETVVHTGQHYDAELSAVFFDELSLDEPDYHLDVGSDTHAAQTAAVMVEIERLVDAEEPDAVLVYGDTNSTLAGALAAAKREPTLVHVEAGLRSGDRSMPEEVNRICTDHCADVHYAPSEHAVATLEREGITDGVVDVGDVMYDTLLQVRDRLTGGDVAGALVPAGETPSDGHPADRPTPGDDSFVLATVHRAANTDDPDRLGSIVEGLSALARPVVLPAHPRTVDALHREGLWERATDGIELVEPVGYLDFLRLLVAADCVATDSGGVQKEAFYLDTPCVTLRETTEWVETVEAGWNRLVGADADRIVEAIESAERPATKPDRYGSGTAAARIAADLRRRLDPTT</sequence>
<dbReference type="NCBIfam" id="TIGR00236">
    <property type="entry name" value="wecB"/>
    <property type="match status" value="1"/>
</dbReference>
<keyword evidence="4" id="KW-1185">Reference proteome</keyword>
<gene>
    <name evidence="3" type="ORF">C479_06327</name>
</gene>
<dbReference type="PANTHER" id="PTHR43174">
    <property type="entry name" value="UDP-N-ACETYLGLUCOSAMINE 2-EPIMERASE"/>
    <property type="match status" value="1"/>
</dbReference>
<dbReference type="Pfam" id="PF02350">
    <property type="entry name" value="Epimerase_2"/>
    <property type="match status" value="1"/>
</dbReference>
<dbReference type="AlphaFoldDB" id="M0BPW8"/>
<dbReference type="Gene3D" id="3.40.50.2000">
    <property type="entry name" value="Glycogen Phosphorylase B"/>
    <property type="match status" value="2"/>
</dbReference>
<dbReference type="EMBL" id="AOIQ01000011">
    <property type="protein sequence ID" value="ELZ11649.1"/>
    <property type="molecule type" value="Genomic_DNA"/>
</dbReference>
<name>M0BPW8_9EURY</name>
<organism evidence="3 4">
    <name type="scientific">Halovivax asiaticus JCM 14624</name>
    <dbReference type="NCBI Taxonomy" id="1227490"/>
    <lineage>
        <taxon>Archaea</taxon>
        <taxon>Methanobacteriati</taxon>
        <taxon>Methanobacteriota</taxon>
        <taxon>Stenosarchaea group</taxon>
        <taxon>Halobacteria</taxon>
        <taxon>Halobacteriales</taxon>
        <taxon>Natrialbaceae</taxon>
        <taxon>Halovivax</taxon>
    </lineage>
</organism>
<protein>
    <submittedName>
        <fullName evidence="3">UDP-N-acetylglucosamine 2-epimerase</fullName>
    </submittedName>
</protein>
<dbReference type="SUPFAM" id="SSF53756">
    <property type="entry name" value="UDP-Glycosyltransferase/glycogen phosphorylase"/>
    <property type="match status" value="1"/>
</dbReference>
<evidence type="ECO:0000256" key="1">
    <source>
        <dbReference type="SAM" id="MobiDB-lite"/>
    </source>
</evidence>
<evidence type="ECO:0000313" key="3">
    <source>
        <dbReference type="EMBL" id="ELZ11649.1"/>
    </source>
</evidence>
<dbReference type="Proteomes" id="UP000011560">
    <property type="component" value="Unassembled WGS sequence"/>
</dbReference>
<reference evidence="3 4" key="1">
    <citation type="journal article" date="2014" name="PLoS Genet.">
        <title>Phylogenetically driven sequencing of extremely halophilic archaea reveals strategies for static and dynamic osmo-response.</title>
        <authorList>
            <person name="Becker E.A."/>
            <person name="Seitzer P.M."/>
            <person name="Tritt A."/>
            <person name="Larsen D."/>
            <person name="Krusor M."/>
            <person name="Yao A.I."/>
            <person name="Wu D."/>
            <person name="Madern D."/>
            <person name="Eisen J.A."/>
            <person name="Darling A.E."/>
            <person name="Facciotti M.T."/>
        </authorList>
    </citation>
    <scope>NUCLEOTIDE SEQUENCE [LARGE SCALE GENOMIC DNA]</scope>
    <source>
        <strain evidence="3 4">JCM 14624</strain>
    </source>
</reference>
<feature type="region of interest" description="Disordered" evidence="1">
    <location>
        <begin position="1"/>
        <end position="30"/>
    </location>
</feature>
<dbReference type="CDD" id="cd03786">
    <property type="entry name" value="GTB_UDP-GlcNAc_2-Epimerase"/>
    <property type="match status" value="1"/>
</dbReference>
<feature type="region of interest" description="Disordered" evidence="1">
    <location>
        <begin position="218"/>
        <end position="239"/>
    </location>
</feature>
<dbReference type="InterPro" id="IPR003331">
    <property type="entry name" value="UDP_GlcNAc_Epimerase_2_dom"/>
</dbReference>
<dbReference type="InterPro" id="IPR029767">
    <property type="entry name" value="WecB-like"/>
</dbReference>
<comment type="caution">
    <text evidence="3">The sequence shown here is derived from an EMBL/GenBank/DDBJ whole genome shotgun (WGS) entry which is preliminary data.</text>
</comment>
<evidence type="ECO:0000313" key="4">
    <source>
        <dbReference type="Proteomes" id="UP000011560"/>
    </source>
</evidence>
<feature type="domain" description="UDP-N-acetylglucosamine 2-epimerase" evidence="2">
    <location>
        <begin position="55"/>
        <end position="395"/>
    </location>
</feature>
<dbReference type="RefSeq" id="WP_007699521.1">
    <property type="nucleotide sequence ID" value="NZ_AOIQ01000011.1"/>
</dbReference>
<dbReference type="STRING" id="1227490.C479_06327"/>
<proteinExistence type="predicted"/>